<gene>
    <name evidence="1" type="ORF">METZ01_LOCUS31862</name>
</gene>
<dbReference type="Gene3D" id="3.40.190.80">
    <property type="match status" value="1"/>
</dbReference>
<evidence type="ECO:0000313" key="1">
    <source>
        <dbReference type="EMBL" id="SUZ79008.1"/>
    </source>
</evidence>
<reference evidence="1" key="1">
    <citation type="submission" date="2018-05" db="EMBL/GenBank/DDBJ databases">
        <authorList>
            <person name="Lanie J.A."/>
            <person name="Ng W.-L."/>
            <person name="Kazmierczak K.M."/>
            <person name="Andrzejewski T.M."/>
            <person name="Davidsen T.M."/>
            <person name="Wayne K.J."/>
            <person name="Tettelin H."/>
            <person name="Glass J.I."/>
            <person name="Rusch D."/>
            <person name="Podicherti R."/>
            <person name="Tsui H.-C.T."/>
            <person name="Winkler M.E."/>
        </authorList>
    </citation>
    <scope>NUCLEOTIDE SEQUENCE</scope>
</reference>
<evidence type="ECO:0008006" key="2">
    <source>
        <dbReference type="Google" id="ProtNLM"/>
    </source>
</evidence>
<dbReference type="AlphaFoldDB" id="A0A381QJ96"/>
<organism evidence="1">
    <name type="scientific">marine metagenome</name>
    <dbReference type="NCBI Taxonomy" id="408172"/>
    <lineage>
        <taxon>unclassified sequences</taxon>
        <taxon>metagenomes</taxon>
        <taxon>ecological metagenomes</taxon>
    </lineage>
</organism>
<dbReference type="InterPro" id="IPR000760">
    <property type="entry name" value="Inositol_monophosphatase-like"/>
</dbReference>
<dbReference type="Gene3D" id="3.30.540.10">
    <property type="entry name" value="Fructose-1,6-Bisphosphatase, subunit A, domain 1"/>
    <property type="match status" value="1"/>
</dbReference>
<dbReference type="PANTHER" id="PTHR43028:SF5">
    <property type="entry name" value="3'(2'),5'-BISPHOSPHATE NUCLEOTIDASE 1"/>
    <property type="match status" value="1"/>
</dbReference>
<accession>A0A381QJ96</accession>
<dbReference type="SUPFAM" id="SSF56655">
    <property type="entry name" value="Carbohydrate phosphatase"/>
    <property type="match status" value="1"/>
</dbReference>
<dbReference type="PANTHER" id="PTHR43028">
    <property type="entry name" value="3'(2'),5'-BISPHOSPHATE NUCLEOTIDASE 1"/>
    <property type="match status" value="1"/>
</dbReference>
<name>A0A381QJ96_9ZZZZ</name>
<dbReference type="EMBL" id="UINC01001372">
    <property type="protein sequence ID" value="SUZ79008.1"/>
    <property type="molecule type" value="Genomic_DNA"/>
</dbReference>
<dbReference type="CDD" id="cd01638">
    <property type="entry name" value="CysQ"/>
    <property type="match status" value="1"/>
</dbReference>
<proteinExistence type="predicted"/>
<dbReference type="GO" id="GO:0000103">
    <property type="term" value="P:sulfate assimilation"/>
    <property type="evidence" value="ECO:0007669"/>
    <property type="project" value="TreeGrafter"/>
</dbReference>
<dbReference type="Pfam" id="PF00459">
    <property type="entry name" value="Inositol_P"/>
    <property type="match status" value="2"/>
</dbReference>
<dbReference type="InterPro" id="IPR050725">
    <property type="entry name" value="CysQ/Inositol_MonoPase"/>
</dbReference>
<dbReference type="GO" id="GO:0050427">
    <property type="term" value="P:3'-phosphoadenosine 5'-phosphosulfate metabolic process"/>
    <property type="evidence" value="ECO:0007669"/>
    <property type="project" value="TreeGrafter"/>
</dbReference>
<sequence>MANPDDHVIASRIATEAGQLLLDIREQLFAQGADSWTVKDTGDLEAHRFIVAALEDEFPEDGILSEEGKDDLIRLDKDRVWIVDPLDGTREFGEQGRSDWAVHVALTEGGVPTAGAVALPAINTTLATDPPAQLAPPHDGRPRMVVSRSRPPAAAMIVAEAIGAELLALGSAGAKAMAVVLGHADIYAHSGGQYEWDNCAPAAVALAAGLHASRCDGSPLDYNYEDPWLPDLLICRTEFADDALAALRRVIEG</sequence>
<dbReference type="GO" id="GO:0008441">
    <property type="term" value="F:3'(2'),5'-bisphosphate nucleotidase activity"/>
    <property type="evidence" value="ECO:0007669"/>
    <property type="project" value="TreeGrafter"/>
</dbReference>
<protein>
    <recommendedName>
        <fullName evidence="2">3'(2'),5'-bisphosphate nucleotidase CysQ</fullName>
    </recommendedName>
</protein>